<dbReference type="Proteomes" id="UP000274131">
    <property type="component" value="Unassembled WGS sequence"/>
</dbReference>
<dbReference type="PANTHER" id="PTHR16238">
    <property type="entry name" value="GEM-ASSOCIATED PROTEIN 8"/>
    <property type="match status" value="1"/>
</dbReference>
<dbReference type="EMBL" id="UXUI01009177">
    <property type="protein sequence ID" value="VDD93197.1"/>
    <property type="molecule type" value="Genomic_DNA"/>
</dbReference>
<gene>
    <name evidence="1" type="ORF">EVEC_LOCUS7948</name>
</gene>
<keyword evidence="2" id="KW-1185">Reference proteome</keyword>
<dbReference type="PANTHER" id="PTHR16238:SF7">
    <property type="entry name" value="GEM-ASSOCIATED PROTEIN 8"/>
    <property type="match status" value="1"/>
</dbReference>
<dbReference type="AlphaFoldDB" id="A0A0N4VD01"/>
<dbReference type="WBParaSite" id="EVEC_0000846401-mRNA-1">
    <property type="protein sequence ID" value="EVEC_0000846401-mRNA-1"/>
    <property type="gene ID" value="EVEC_0000846401"/>
</dbReference>
<dbReference type="GO" id="GO:0032797">
    <property type="term" value="C:SMN complex"/>
    <property type="evidence" value="ECO:0007669"/>
    <property type="project" value="InterPro"/>
</dbReference>
<name>A0A0N4VD01_ENTVE</name>
<organism evidence="3">
    <name type="scientific">Enterobius vermicularis</name>
    <name type="common">Human pinworm</name>
    <dbReference type="NCBI Taxonomy" id="51028"/>
    <lineage>
        <taxon>Eukaryota</taxon>
        <taxon>Metazoa</taxon>
        <taxon>Ecdysozoa</taxon>
        <taxon>Nematoda</taxon>
        <taxon>Chromadorea</taxon>
        <taxon>Rhabditida</taxon>
        <taxon>Spirurina</taxon>
        <taxon>Oxyuridomorpha</taxon>
        <taxon>Oxyuroidea</taxon>
        <taxon>Oxyuridae</taxon>
        <taxon>Enterobius</taxon>
    </lineage>
</organism>
<dbReference type="GO" id="GO:0000387">
    <property type="term" value="P:spliceosomal snRNP assembly"/>
    <property type="evidence" value="ECO:0007669"/>
    <property type="project" value="InterPro"/>
</dbReference>
<reference evidence="1 2" key="2">
    <citation type="submission" date="2018-10" db="EMBL/GenBank/DDBJ databases">
        <authorList>
            <consortium name="Pathogen Informatics"/>
        </authorList>
    </citation>
    <scope>NUCLEOTIDE SEQUENCE [LARGE SCALE GENOMIC DNA]</scope>
</reference>
<sequence>MHDNGNFWAHYSAAQAWMKLHRLAVQEAYEEAERLHRAVCTKGCASVDVAHHSQRRRNGVTKRKAGKAVGELENVSILEAECSSVDNSVSDTTVHGVNEESEMDEDMIAFFKQTLEHRRQRDAKRSKEKEENDHGTHWAFDDNNDYILAEEIGVCGISRHSVGVPNVANEFEMREKEMIELYDKENEKIAAMETSLDIRFEQYFDKYKPQLWPSIPLRL</sequence>
<accession>A0A0N4VD01</accession>
<dbReference type="OrthoDB" id="5989213at2759"/>
<dbReference type="InterPro" id="IPR034754">
    <property type="entry name" value="GEMIN8"/>
</dbReference>
<protein>
    <submittedName>
        <fullName evidence="3">Gem-associated protein 8-like</fullName>
    </submittedName>
</protein>
<dbReference type="Pfam" id="PF15348">
    <property type="entry name" value="GEMIN8"/>
    <property type="match status" value="1"/>
</dbReference>
<evidence type="ECO:0000313" key="3">
    <source>
        <dbReference type="WBParaSite" id="EVEC_0000846401-mRNA-1"/>
    </source>
</evidence>
<proteinExistence type="predicted"/>
<dbReference type="STRING" id="51028.A0A0N4VD01"/>
<evidence type="ECO:0000313" key="1">
    <source>
        <dbReference type="EMBL" id="VDD93197.1"/>
    </source>
</evidence>
<reference evidence="3" key="1">
    <citation type="submission" date="2017-02" db="UniProtKB">
        <authorList>
            <consortium name="WormBaseParasite"/>
        </authorList>
    </citation>
    <scope>IDENTIFICATION</scope>
</reference>
<evidence type="ECO:0000313" key="2">
    <source>
        <dbReference type="Proteomes" id="UP000274131"/>
    </source>
</evidence>